<evidence type="ECO:0000313" key="11">
    <source>
        <dbReference type="Proteomes" id="UP000181976"/>
    </source>
</evidence>
<keyword evidence="5" id="KW-0092">Biotin</keyword>
<dbReference type="Pfam" id="PF00289">
    <property type="entry name" value="Biotin_carb_N"/>
    <property type="match status" value="1"/>
</dbReference>
<feature type="domain" description="Lipoyl-binding" evidence="7">
    <location>
        <begin position="588"/>
        <end position="662"/>
    </location>
</feature>
<reference evidence="10 11" key="1">
    <citation type="submission" date="2016-10" db="EMBL/GenBank/DDBJ databases">
        <authorList>
            <person name="de Groot N.N."/>
        </authorList>
    </citation>
    <scope>NUCLEOTIDE SEQUENCE [LARGE SCALE GENOMIC DNA]</scope>
    <source>
        <strain evidence="10 11">DSM 19012</strain>
    </source>
</reference>
<dbReference type="Proteomes" id="UP000181976">
    <property type="component" value="Unassembled WGS sequence"/>
</dbReference>
<dbReference type="OrthoDB" id="9807469at2"/>
<dbReference type="InterPro" id="IPR011761">
    <property type="entry name" value="ATP-grasp"/>
</dbReference>
<dbReference type="FunFam" id="2.40.50.100:FF:000003">
    <property type="entry name" value="Acetyl-CoA carboxylase biotin carboxyl carrier protein"/>
    <property type="match status" value="1"/>
</dbReference>
<dbReference type="PROSITE" id="PS50979">
    <property type="entry name" value="BC"/>
    <property type="match status" value="1"/>
</dbReference>
<dbReference type="InterPro" id="IPR050856">
    <property type="entry name" value="Biotin_carboxylase_complex"/>
</dbReference>
<dbReference type="PROSITE" id="PS50975">
    <property type="entry name" value="ATP_GRASP"/>
    <property type="match status" value="1"/>
</dbReference>
<dbReference type="InterPro" id="IPR000089">
    <property type="entry name" value="Biotin_lipoyl"/>
</dbReference>
<dbReference type="Gene3D" id="3.30.470.20">
    <property type="entry name" value="ATP-grasp fold, B domain"/>
    <property type="match status" value="1"/>
</dbReference>
<evidence type="ECO:0000256" key="5">
    <source>
        <dbReference type="ARBA" id="ARBA00023267"/>
    </source>
</evidence>
<dbReference type="eggNOG" id="COG4770">
    <property type="taxonomic scope" value="Bacteria"/>
</dbReference>
<dbReference type="GO" id="GO:0005524">
    <property type="term" value="F:ATP binding"/>
    <property type="evidence" value="ECO:0007669"/>
    <property type="project" value="UniProtKB-UniRule"/>
</dbReference>
<dbReference type="InterPro" id="IPR005479">
    <property type="entry name" value="CPAse_ATP-bd"/>
</dbReference>
<comment type="cofactor">
    <cofactor evidence="1">
        <name>biotin</name>
        <dbReference type="ChEBI" id="CHEBI:57586"/>
    </cofactor>
</comment>
<dbReference type="SUPFAM" id="SSF52440">
    <property type="entry name" value="PreATP-grasp domain"/>
    <property type="match status" value="1"/>
</dbReference>
<dbReference type="SMART" id="SM00878">
    <property type="entry name" value="Biotin_carb_C"/>
    <property type="match status" value="1"/>
</dbReference>
<evidence type="ECO:0000256" key="3">
    <source>
        <dbReference type="ARBA" id="ARBA00022741"/>
    </source>
</evidence>
<organism evidence="10 11">
    <name type="scientific">Thermophagus xiamenensis</name>
    <dbReference type="NCBI Taxonomy" id="385682"/>
    <lineage>
        <taxon>Bacteria</taxon>
        <taxon>Pseudomonadati</taxon>
        <taxon>Bacteroidota</taxon>
        <taxon>Bacteroidia</taxon>
        <taxon>Marinilabiliales</taxon>
        <taxon>Marinilabiliaceae</taxon>
        <taxon>Thermophagus</taxon>
    </lineage>
</organism>
<dbReference type="Pfam" id="PF02785">
    <property type="entry name" value="Biotin_carb_C"/>
    <property type="match status" value="1"/>
</dbReference>
<dbReference type="InterPro" id="IPR011764">
    <property type="entry name" value="Biotin_carboxylation_dom"/>
</dbReference>
<dbReference type="InterPro" id="IPR016185">
    <property type="entry name" value="PreATP-grasp_dom_sf"/>
</dbReference>
<dbReference type="PROSITE" id="PS50968">
    <property type="entry name" value="BIOTINYL_LIPOYL"/>
    <property type="match status" value="1"/>
</dbReference>
<evidence type="ECO:0000256" key="1">
    <source>
        <dbReference type="ARBA" id="ARBA00001953"/>
    </source>
</evidence>
<name>A0A1I2F5K0_9BACT</name>
<feature type="domain" description="Biotin carboxylation" evidence="9">
    <location>
        <begin position="5"/>
        <end position="447"/>
    </location>
</feature>
<dbReference type="Pfam" id="PF00364">
    <property type="entry name" value="Biotin_lipoyl"/>
    <property type="match status" value="1"/>
</dbReference>
<keyword evidence="2" id="KW-0436">Ligase</keyword>
<evidence type="ECO:0000259" key="7">
    <source>
        <dbReference type="PROSITE" id="PS50968"/>
    </source>
</evidence>
<dbReference type="PANTHER" id="PTHR18866:SF33">
    <property type="entry name" value="METHYLCROTONOYL-COA CARBOXYLASE SUBUNIT ALPHA, MITOCHONDRIAL-RELATED"/>
    <property type="match status" value="1"/>
</dbReference>
<dbReference type="InParanoid" id="A0A1I2F5K0"/>
<evidence type="ECO:0000259" key="9">
    <source>
        <dbReference type="PROSITE" id="PS50979"/>
    </source>
</evidence>
<evidence type="ECO:0000256" key="4">
    <source>
        <dbReference type="ARBA" id="ARBA00022840"/>
    </source>
</evidence>
<sequence>MNNRKLTKIFIANRGEIAYRIIRTASRLGISTVLPVVPEEKDTLPARAADEIHVLENSILDETYLNGKVMIELALKYGADAIHPGYGFLSENAEFARLAENAGLIWIGPPPDAMALMGNKLSARKVAQKAGIPVPKGISGTKQEILKNHDSLRFPLLIKATAGGGGKGMKIAHNSEQLETMLDDAAREAKNYFGDQTIYVEEYIDNPRHIEVQIFGDQYGNVVHLFERECSIQRRFQKIVEESPSAFVDDNLRDKLSSQAVKLAQQINYCNAGTVEFLVDSNKQHYFLEMNTRLQVEHPVTEAITGIDLVEEQIKTAMGLPLSFIQEDVKAHGHAIEARIYAEDALNNFRPSPGKINFVKWPSPQMARTDSFFDSSVEIPSFFDPLLAKITVWGFNRKEAIEKLSLSLEQTSVIGITTGLPWLRKLTKTEAFVTGNTTTHFTTTYQDLLHKAIQPNGLKKTELLLAAFAVWIIHYRNENNDNNIWNKLGHKRWGNNFEVTLAHKTYTVKIKDGVYPHSLKWCLDNNIMDDIHNITFSSHNLRFYFREQWAQLTWYYTHRNELLLEVDGHTYRLFPGFRLNNITNSNQKNTEKSNIIKAPIPGKISKILVKKGELVNESSPLMILEAMKMENTLQAKARGMVKEVRISEGEQVKAGQILAEIDDKT</sequence>
<evidence type="ECO:0000313" key="10">
    <source>
        <dbReference type="EMBL" id="SFF00107.1"/>
    </source>
</evidence>
<dbReference type="SUPFAM" id="SSF56059">
    <property type="entry name" value="Glutathione synthetase ATP-binding domain-like"/>
    <property type="match status" value="1"/>
</dbReference>
<evidence type="ECO:0000256" key="2">
    <source>
        <dbReference type="ARBA" id="ARBA00022598"/>
    </source>
</evidence>
<dbReference type="PROSITE" id="PS00867">
    <property type="entry name" value="CPSASE_2"/>
    <property type="match status" value="1"/>
</dbReference>
<protein>
    <submittedName>
        <fullName evidence="10">3-methylcrotonyl-CoA carboxylase alpha subunit/geranyl-CoA carboxylase alpha subunit</fullName>
    </submittedName>
</protein>
<evidence type="ECO:0000259" key="8">
    <source>
        <dbReference type="PROSITE" id="PS50975"/>
    </source>
</evidence>
<dbReference type="PROSITE" id="PS00866">
    <property type="entry name" value="CPSASE_1"/>
    <property type="match status" value="1"/>
</dbReference>
<dbReference type="InterPro" id="IPR005481">
    <property type="entry name" value="BC-like_N"/>
</dbReference>
<evidence type="ECO:0000256" key="6">
    <source>
        <dbReference type="PROSITE-ProRule" id="PRU00409"/>
    </source>
</evidence>
<dbReference type="STRING" id="385682.SAMN05444380_12634"/>
<proteinExistence type="predicted"/>
<dbReference type="InterPro" id="IPR005482">
    <property type="entry name" value="Biotin_COase_C"/>
</dbReference>
<accession>A0A1I2F5K0</accession>
<dbReference type="SUPFAM" id="SSF51246">
    <property type="entry name" value="Rudiment single hybrid motif"/>
    <property type="match status" value="1"/>
</dbReference>
<dbReference type="CDD" id="cd06850">
    <property type="entry name" value="biotinyl_domain"/>
    <property type="match status" value="1"/>
</dbReference>
<dbReference type="RefSeq" id="WP_010528016.1">
    <property type="nucleotide sequence ID" value="NZ_AFSL01000069.1"/>
</dbReference>
<keyword evidence="11" id="KW-1185">Reference proteome</keyword>
<dbReference type="InterPro" id="IPR011054">
    <property type="entry name" value="Rudment_hybrid_motif"/>
</dbReference>
<dbReference type="SUPFAM" id="SSF51230">
    <property type="entry name" value="Single hybrid motif"/>
    <property type="match status" value="1"/>
</dbReference>
<keyword evidence="3 6" id="KW-0547">Nucleotide-binding</keyword>
<dbReference type="EMBL" id="FONA01000026">
    <property type="protein sequence ID" value="SFF00107.1"/>
    <property type="molecule type" value="Genomic_DNA"/>
</dbReference>
<dbReference type="GO" id="GO:0046872">
    <property type="term" value="F:metal ion binding"/>
    <property type="evidence" value="ECO:0007669"/>
    <property type="project" value="InterPro"/>
</dbReference>
<dbReference type="AlphaFoldDB" id="A0A1I2F5K0"/>
<dbReference type="Gene3D" id="2.40.50.100">
    <property type="match status" value="1"/>
</dbReference>
<dbReference type="GO" id="GO:0016874">
    <property type="term" value="F:ligase activity"/>
    <property type="evidence" value="ECO:0007669"/>
    <property type="project" value="UniProtKB-KW"/>
</dbReference>
<dbReference type="Pfam" id="PF02786">
    <property type="entry name" value="CPSase_L_D2"/>
    <property type="match status" value="1"/>
</dbReference>
<keyword evidence="4 6" id="KW-0067">ATP-binding</keyword>
<dbReference type="PANTHER" id="PTHR18866">
    <property type="entry name" value="CARBOXYLASE:PYRUVATE/ACETYL-COA/PROPIONYL-COA CARBOXYLASE"/>
    <property type="match status" value="1"/>
</dbReference>
<dbReference type="InterPro" id="IPR011053">
    <property type="entry name" value="Single_hybrid_motif"/>
</dbReference>
<gene>
    <name evidence="10" type="ORF">SAMN05444380_12634</name>
</gene>
<feature type="domain" description="ATP-grasp" evidence="8">
    <location>
        <begin position="124"/>
        <end position="318"/>
    </location>
</feature>